<evidence type="ECO:0000256" key="12">
    <source>
        <dbReference type="ARBA" id="ARBA00022695"/>
    </source>
</evidence>
<evidence type="ECO:0000256" key="13">
    <source>
        <dbReference type="ARBA" id="ARBA00022989"/>
    </source>
</evidence>
<keyword evidence="17" id="KW-1208">Phospholipid metabolism</keyword>
<keyword evidence="8" id="KW-1003">Cell membrane</keyword>
<evidence type="ECO:0000256" key="14">
    <source>
        <dbReference type="ARBA" id="ARBA00023098"/>
    </source>
</evidence>
<dbReference type="EMBL" id="JACCKA010000088">
    <property type="protein sequence ID" value="NZA28043.1"/>
    <property type="molecule type" value="Genomic_DNA"/>
</dbReference>
<evidence type="ECO:0000256" key="10">
    <source>
        <dbReference type="ARBA" id="ARBA00022679"/>
    </source>
</evidence>
<feature type="transmembrane region" description="Helical" evidence="19">
    <location>
        <begin position="28"/>
        <end position="44"/>
    </location>
</feature>
<evidence type="ECO:0000256" key="6">
    <source>
        <dbReference type="ARBA" id="ARBA00012487"/>
    </source>
</evidence>
<organism evidence="20 21">
    <name type="scientific">Luteimonas salinisoli</name>
    <dbReference type="NCBI Taxonomy" id="2752307"/>
    <lineage>
        <taxon>Bacteria</taxon>
        <taxon>Pseudomonadati</taxon>
        <taxon>Pseudomonadota</taxon>
        <taxon>Gammaproteobacteria</taxon>
        <taxon>Lysobacterales</taxon>
        <taxon>Lysobacteraceae</taxon>
        <taxon>Luteimonas</taxon>
    </lineage>
</organism>
<dbReference type="AlphaFoldDB" id="A0A853JFA5"/>
<accession>A0A853JFA5</accession>
<evidence type="ECO:0000256" key="7">
    <source>
        <dbReference type="ARBA" id="ARBA00019373"/>
    </source>
</evidence>
<evidence type="ECO:0000256" key="3">
    <source>
        <dbReference type="ARBA" id="ARBA00005119"/>
    </source>
</evidence>
<feature type="transmembrane region" description="Helical" evidence="19">
    <location>
        <begin position="80"/>
        <end position="100"/>
    </location>
</feature>
<dbReference type="EC" id="2.7.7.41" evidence="6 18"/>
<evidence type="ECO:0000256" key="5">
    <source>
        <dbReference type="ARBA" id="ARBA00010185"/>
    </source>
</evidence>
<evidence type="ECO:0000256" key="18">
    <source>
        <dbReference type="RuleBase" id="RU003938"/>
    </source>
</evidence>
<evidence type="ECO:0000313" key="20">
    <source>
        <dbReference type="EMBL" id="NZA28043.1"/>
    </source>
</evidence>
<feature type="transmembrane region" description="Helical" evidence="19">
    <location>
        <begin position="212"/>
        <end position="232"/>
    </location>
</feature>
<evidence type="ECO:0000256" key="1">
    <source>
        <dbReference type="ARBA" id="ARBA00001698"/>
    </source>
</evidence>
<keyword evidence="9" id="KW-0444">Lipid biosynthesis</keyword>
<dbReference type="PANTHER" id="PTHR46382:SF1">
    <property type="entry name" value="PHOSPHATIDATE CYTIDYLYLTRANSFERASE"/>
    <property type="match status" value="1"/>
</dbReference>
<dbReference type="GO" id="GO:0005886">
    <property type="term" value="C:plasma membrane"/>
    <property type="evidence" value="ECO:0007669"/>
    <property type="project" value="UniProtKB-SubCell"/>
</dbReference>
<evidence type="ECO:0000256" key="19">
    <source>
        <dbReference type="SAM" id="Phobius"/>
    </source>
</evidence>
<evidence type="ECO:0000256" key="16">
    <source>
        <dbReference type="ARBA" id="ARBA00023209"/>
    </source>
</evidence>
<feature type="transmembrane region" description="Helical" evidence="19">
    <location>
        <begin position="120"/>
        <end position="141"/>
    </location>
</feature>
<feature type="transmembrane region" description="Helical" evidence="19">
    <location>
        <begin position="147"/>
        <end position="166"/>
    </location>
</feature>
<dbReference type="GO" id="GO:0016024">
    <property type="term" value="P:CDP-diacylglycerol biosynthetic process"/>
    <property type="evidence" value="ECO:0007669"/>
    <property type="project" value="UniProtKB-UniPathway"/>
</dbReference>
<evidence type="ECO:0000256" key="2">
    <source>
        <dbReference type="ARBA" id="ARBA00004651"/>
    </source>
</evidence>
<feature type="transmembrane region" description="Helical" evidence="19">
    <location>
        <begin position="56"/>
        <end position="74"/>
    </location>
</feature>
<proteinExistence type="inferred from homology"/>
<comment type="pathway">
    <text evidence="4">Lipid metabolism.</text>
</comment>
<comment type="caution">
    <text evidence="20">The sequence shown here is derived from an EMBL/GenBank/DDBJ whole genome shotgun (WGS) entry which is preliminary data.</text>
</comment>
<name>A0A853JFA5_9GAMM</name>
<dbReference type="InterPro" id="IPR000374">
    <property type="entry name" value="PC_trans"/>
</dbReference>
<protein>
    <recommendedName>
        <fullName evidence="7 18">Phosphatidate cytidylyltransferase</fullName>
        <ecNumber evidence="6 18">2.7.7.41</ecNumber>
    </recommendedName>
</protein>
<comment type="similarity">
    <text evidence="5 18">Belongs to the CDS family.</text>
</comment>
<dbReference type="RefSeq" id="WP_180679810.1">
    <property type="nucleotide sequence ID" value="NZ_JACCKA010000088.1"/>
</dbReference>
<dbReference type="PANTHER" id="PTHR46382">
    <property type="entry name" value="PHOSPHATIDATE CYTIDYLYLTRANSFERASE"/>
    <property type="match status" value="1"/>
</dbReference>
<evidence type="ECO:0000256" key="4">
    <source>
        <dbReference type="ARBA" id="ARBA00005189"/>
    </source>
</evidence>
<keyword evidence="21" id="KW-1185">Reference proteome</keyword>
<comment type="catalytic activity">
    <reaction evidence="1 18">
        <text>a 1,2-diacyl-sn-glycero-3-phosphate + CTP + H(+) = a CDP-1,2-diacyl-sn-glycerol + diphosphate</text>
        <dbReference type="Rhea" id="RHEA:16229"/>
        <dbReference type="ChEBI" id="CHEBI:15378"/>
        <dbReference type="ChEBI" id="CHEBI:33019"/>
        <dbReference type="ChEBI" id="CHEBI:37563"/>
        <dbReference type="ChEBI" id="CHEBI:58332"/>
        <dbReference type="ChEBI" id="CHEBI:58608"/>
        <dbReference type="EC" id="2.7.7.41"/>
    </reaction>
</comment>
<dbReference type="Proteomes" id="UP000578091">
    <property type="component" value="Unassembled WGS sequence"/>
</dbReference>
<keyword evidence="12 18" id="KW-0548">Nucleotidyltransferase</keyword>
<evidence type="ECO:0000256" key="8">
    <source>
        <dbReference type="ARBA" id="ARBA00022475"/>
    </source>
</evidence>
<keyword evidence="13 19" id="KW-1133">Transmembrane helix</keyword>
<keyword evidence="14" id="KW-0443">Lipid metabolism</keyword>
<dbReference type="PROSITE" id="PS01315">
    <property type="entry name" value="CDS"/>
    <property type="match status" value="1"/>
</dbReference>
<dbReference type="UniPathway" id="UPA00557">
    <property type="reaction ID" value="UER00614"/>
</dbReference>
<comment type="subcellular location">
    <subcellularLocation>
        <location evidence="2">Cell membrane</location>
        <topology evidence="2">Multi-pass membrane protein</topology>
    </subcellularLocation>
</comment>
<evidence type="ECO:0000256" key="15">
    <source>
        <dbReference type="ARBA" id="ARBA00023136"/>
    </source>
</evidence>
<dbReference type="Pfam" id="PF01148">
    <property type="entry name" value="CTP_transf_1"/>
    <property type="match status" value="1"/>
</dbReference>
<evidence type="ECO:0000256" key="17">
    <source>
        <dbReference type="ARBA" id="ARBA00023264"/>
    </source>
</evidence>
<keyword evidence="10 18" id="KW-0808">Transferase</keyword>
<keyword evidence="15 19" id="KW-0472">Membrane</keyword>
<comment type="pathway">
    <text evidence="3 18">Phospholipid metabolism; CDP-diacylglycerol biosynthesis; CDP-diacylglycerol from sn-glycerol 3-phosphate: step 3/3.</text>
</comment>
<evidence type="ECO:0000256" key="9">
    <source>
        <dbReference type="ARBA" id="ARBA00022516"/>
    </source>
</evidence>
<keyword evidence="11 18" id="KW-0812">Transmembrane</keyword>
<evidence type="ECO:0000313" key="21">
    <source>
        <dbReference type="Proteomes" id="UP000578091"/>
    </source>
</evidence>
<evidence type="ECO:0000256" key="11">
    <source>
        <dbReference type="ARBA" id="ARBA00022692"/>
    </source>
</evidence>
<keyword evidence="16" id="KW-0594">Phospholipid biosynthesis</keyword>
<dbReference type="GO" id="GO:0004605">
    <property type="term" value="F:phosphatidate cytidylyltransferase activity"/>
    <property type="evidence" value="ECO:0007669"/>
    <property type="project" value="UniProtKB-EC"/>
</dbReference>
<gene>
    <name evidence="20" type="ORF">H0E84_16820</name>
</gene>
<sequence length="278" mass="29347">MTRTRVLAAMIMAPVAIAAVLLLSTPWMVAAAAVLFLAGLWEWFRLAEIDDALARGVLLLANLLLMVALVWASSTDGSGSLVLFKLLALLGLVWWLLAALWLRRPQFASDHDTHARVLKLAAATASVIPAWCALAVIHAGQPHGHRWLLIALAIVWAADTGAYFAGRRFGRRKLAPRISPNKTIEGLLGGIVAGVLVAVLAAPLAGAGLAQLPLVALVALLTVLFSVIGDLFESLLKRHVGAKDSGTMIPGHGGLLDRIDGVLAALPAFAVAQIWLGF</sequence>
<feature type="transmembrane region" description="Helical" evidence="19">
    <location>
        <begin position="187"/>
        <end position="206"/>
    </location>
</feature>
<reference evidence="20 21" key="1">
    <citation type="submission" date="2020-07" db="EMBL/GenBank/DDBJ databases">
        <title>Luteimonas sp. SJ-92.</title>
        <authorList>
            <person name="Huang X.-X."/>
            <person name="Xu L."/>
            <person name="Sun J.-Q."/>
        </authorList>
    </citation>
    <scope>NUCLEOTIDE SEQUENCE [LARGE SCALE GENOMIC DNA]</scope>
    <source>
        <strain evidence="20 21">SJ-92</strain>
    </source>
</reference>